<evidence type="ECO:0000313" key="2">
    <source>
        <dbReference type="Proteomes" id="UP000431264"/>
    </source>
</evidence>
<evidence type="ECO:0000313" key="1">
    <source>
        <dbReference type="EMBL" id="MVO09406.1"/>
    </source>
</evidence>
<reference evidence="2" key="1">
    <citation type="submission" date="2019-05" db="EMBL/GenBank/DDBJ databases">
        <title>Flavobacterium profundi sp. nov., isolated from a deep-sea seamount.</title>
        <authorList>
            <person name="Zhang D.-C."/>
        </authorList>
    </citation>
    <scope>NUCLEOTIDE SEQUENCE [LARGE SCALE GENOMIC DNA]</scope>
    <source>
        <strain evidence="2">TP390</strain>
    </source>
</reference>
<dbReference type="RefSeq" id="WP_140997785.1">
    <property type="nucleotide sequence ID" value="NZ_VDCZ01000006.1"/>
</dbReference>
<dbReference type="OrthoDB" id="6703119at2"/>
<comment type="caution">
    <text evidence="1">The sequence shown here is derived from an EMBL/GenBank/DDBJ whole genome shotgun (WGS) entry which is preliminary data.</text>
</comment>
<dbReference type="EMBL" id="WQLW01000006">
    <property type="protein sequence ID" value="MVO09406.1"/>
    <property type="molecule type" value="Genomic_DNA"/>
</dbReference>
<sequence length="205" mass="23964">MDTEKIKILQNRIVISLDIAIKLLKKNNGNIEACEQEFHNNNIKEISIVTECDIEVARENYYLCKNDKTKAIDKINSKQVTITTRENLPTRNEIGFILWPENSDGENYKTTKRNDAFIPSADFDYVIKEFQSVFPIENPWDKSIEVEFDVCGHNYFNKNICEIIIEKIKQAKTDELKVNKFKNDLIGWLNEKLKYADYIVVYGNL</sequence>
<gene>
    <name evidence="1" type="ORF">GOQ30_09570</name>
</gene>
<dbReference type="AlphaFoldDB" id="A0A6I4ISD6"/>
<protein>
    <submittedName>
        <fullName evidence="1">Uncharacterized protein</fullName>
    </submittedName>
</protein>
<keyword evidence="2" id="KW-1185">Reference proteome</keyword>
<dbReference type="Proteomes" id="UP000431264">
    <property type="component" value="Unassembled WGS sequence"/>
</dbReference>
<organism evidence="1 2">
    <name type="scientific">Flavobacterium profundi</name>
    <dbReference type="NCBI Taxonomy" id="1774945"/>
    <lineage>
        <taxon>Bacteria</taxon>
        <taxon>Pseudomonadati</taxon>
        <taxon>Bacteroidota</taxon>
        <taxon>Flavobacteriia</taxon>
        <taxon>Flavobacteriales</taxon>
        <taxon>Flavobacteriaceae</taxon>
        <taxon>Flavobacterium</taxon>
    </lineage>
</organism>
<accession>A0A6I4ISD6</accession>
<proteinExistence type="predicted"/>
<name>A0A6I4ISD6_9FLAO</name>